<evidence type="ECO:0000256" key="2">
    <source>
        <dbReference type="SAM" id="MobiDB-lite"/>
    </source>
</evidence>
<reference evidence="4" key="1">
    <citation type="submission" date="2025-08" db="UniProtKB">
        <authorList>
            <consortium name="RefSeq"/>
        </authorList>
    </citation>
    <scope>IDENTIFICATION</scope>
    <source>
        <tissue evidence="4">Spleen</tissue>
    </source>
</reference>
<protein>
    <submittedName>
        <fullName evidence="4">Uncharacterized protein LOC110202029</fullName>
    </submittedName>
</protein>
<dbReference type="PANTHER" id="PTHR28584">
    <property type="entry name" value="FAMILY WITH SEQUENCE SIMILARITY 228 MEMBER A"/>
    <property type="match status" value="1"/>
</dbReference>
<dbReference type="GeneID" id="110202029"/>
<dbReference type="KEGG" id="pcw:110202029"/>
<feature type="region of interest" description="Disordered" evidence="2">
    <location>
        <begin position="1"/>
        <end position="71"/>
    </location>
</feature>
<evidence type="ECO:0000313" key="3">
    <source>
        <dbReference type="Proteomes" id="UP000515140"/>
    </source>
</evidence>
<feature type="compositionally biased region" description="Basic and acidic residues" evidence="2">
    <location>
        <begin position="162"/>
        <end position="172"/>
    </location>
</feature>
<evidence type="ECO:0000256" key="1">
    <source>
        <dbReference type="ARBA" id="ARBA00007753"/>
    </source>
</evidence>
<organism evidence="3 4">
    <name type="scientific">Phascolarctos cinereus</name>
    <name type="common">Koala</name>
    <dbReference type="NCBI Taxonomy" id="38626"/>
    <lineage>
        <taxon>Eukaryota</taxon>
        <taxon>Metazoa</taxon>
        <taxon>Chordata</taxon>
        <taxon>Craniata</taxon>
        <taxon>Vertebrata</taxon>
        <taxon>Euteleostomi</taxon>
        <taxon>Mammalia</taxon>
        <taxon>Metatheria</taxon>
        <taxon>Diprotodontia</taxon>
        <taxon>Phascolarctidae</taxon>
        <taxon>Phascolarctos</taxon>
    </lineage>
</organism>
<dbReference type="AlphaFoldDB" id="A0A6P5JQW0"/>
<sequence length="590" mass="66133">MTTRDARRSPRTDGERAPRRTRGNRTVTGPGSEWRAGFRPLARKGPDDLTQCTDRRPHKLTRGTPLSNGTVRPITAVSRVPPTYALSSPVSARGPARPPLSPEHMGGSILPRPWRLPWCQTKPAHGPHGNNEGRPDHADDEVETTVCCLPRTGSVVVSGPRSEGRAPRDKAGGGRSPKGACVRLRGREPRSRDGPWWKGCGERAAAHWLEKVRILGVSECEDSESVRNPSESQLFVTTMNQDVRHADSPARRSSKECANAPKVSFVETLVKDDIDAAVEGMLCKENYIIKKLDKYLQHQDFLNARRKEMLHKRWVENVDCPLQQKIIDKFSSPREMEKKKRLEPDGYWRFRNTTGWKHRQFPNISRSENSFLLEACSPLTSVDFCKKSLQCRHDSVNVTQVTLPPFRDPLLQAQQDRDEENRAILQCETGKIYTMKEFKEVKAKWLGTLPPFSFGWQDRRPNSGLVGEENCQKSSARAKLGSAGRIRLPSRKYSPVLKRRSEGAREKVVDLVLGISGLTLAAWSTVDQDKAGSYKAAEAWAHRPAPLRSATRPASQKLHCMYLEKPAHPCTGPGPSHNMRRSAWVPSALS</sequence>
<dbReference type="InterPro" id="IPR040046">
    <property type="entry name" value="FAM228"/>
</dbReference>
<feature type="region of interest" description="Disordered" evidence="2">
    <location>
        <begin position="571"/>
        <end position="590"/>
    </location>
</feature>
<dbReference type="PANTHER" id="PTHR28584:SF1">
    <property type="entry name" value="PROTEIN FAM228B"/>
    <property type="match status" value="1"/>
</dbReference>
<dbReference type="InParanoid" id="A0A6P5JQW0"/>
<gene>
    <name evidence="4" type="primary">LOC110202029</name>
</gene>
<keyword evidence="3" id="KW-1185">Reference proteome</keyword>
<feature type="compositionally biased region" description="Basic and acidic residues" evidence="2">
    <location>
        <begin position="185"/>
        <end position="194"/>
    </location>
</feature>
<comment type="similarity">
    <text evidence="1">Belongs to the FAM228 family.</text>
</comment>
<accession>A0A6P5JQW0</accession>
<feature type="region of interest" description="Disordered" evidence="2">
    <location>
        <begin position="121"/>
        <end position="140"/>
    </location>
</feature>
<proteinExistence type="inferred from homology"/>
<name>A0A6P5JQW0_PHACI</name>
<feature type="region of interest" description="Disordered" evidence="2">
    <location>
        <begin position="153"/>
        <end position="194"/>
    </location>
</feature>
<feature type="compositionally biased region" description="Basic and acidic residues" evidence="2">
    <location>
        <begin position="1"/>
        <end position="18"/>
    </location>
</feature>
<dbReference type="Proteomes" id="UP000515140">
    <property type="component" value="Unplaced"/>
</dbReference>
<evidence type="ECO:0000313" key="4">
    <source>
        <dbReference type="RefSeq" id="XP_020833641.1"/>
    </source>
</evidence>
<dbReference type="RefSeq" id="XP_020833641.1">
    <property type="nucleotide sequence ID" value="XM_020977982.1"/>
</dbReference>